<dbReference type="EMBL" id="JAJFNJ020000005">
    <property type="protein sequence ID" value="MEC3890318.1"/>
    <property type="molecule type" value="Genomic_DNA"/>
</dbReference>
<dbReference type="AlphaFoldDB" id="A0AAJ2X840"/>
<reference evidence="2" key="1">
    <citation type="submission" date="2021-10" db="EMBL/GenBank/DDBJ databases">
        <authorList>
            <person name="Hussein R."/>
            <person name="Harrison J."/>
            <person name="Studholme D.J."/>
            <person name="Vicente J."/>
            <person name="Grant M."/>
        </authorList>
    </citation>
    <scope>NUCLEOTIDE SEQUENCE</scope>
    <source>
        <strain evidence="2">NCPPB 2970</strain>
    </source>
</reference>
<gene>
    <name evidence="2" type="ORF">LLE72_021855</name>
</gene>
<dbReference type="RefSeq" id="WP_228425421.1">
    <property type="nucleotide sequence ID" value="NZ_JAJFNJ020000005.1"/>
</dbReference>
<evidence type="ECO:0000313" key="2">
    <source>
        <dbReference type="EMBL" id="MEC3890318.1"/>
    </source>
</evidence>
<sequence length="139" mass="14802">MASVPAATVVGQLSAPARRAPLIHNDARRDIQSAPLPTEASLAMQAPAKPSPAPRPAGEVVALSVPPADWLAQHATSHAPSRIRVWAATPDAPAIQRWAAGLRKQIQQRGWTTRVDVLQDTQLAADQLRVDMSSSNAKE</sequence>
<accession>A0AAJ2X840</accession>
<proteinExistence type="predicted"/>
<feature type="region of interest" description="Disordered" evidence="1">
    <location>
        <begin position="15"/>
        <end position="59"/>
    </location>
</feature>
<name>A0AAJ2X840_XANCA</name>
<protein>
    <submittedName>
        <fullName evidence="2">Uncharacterized protein</fullName>
    </submittedName>
</protein>
<dbReference type="Proteomes" id="UP001297361">
    <property type="component" value="Unassembled WGS sequence"/>
</dbReference>
<reference evidence="2" key="2">
    <citation type="submission" date="2024-01" db="EMBL/GenBank/DDBJ databases">
        <title>Long-read genome sequencing of X. campestris pv. papavericola.</title>
        <authorList>
            <person name="Hussain R.M.F."/>
            <person name="Greer S."/>
            <person name="Harrison J."/>
            <person name="Grant M."/>
            <person name="Vicente J."/>
            <person name="Studholme D.J."/>
        </authorList>
    </citation>
    <scope>NUCLEOTIDE SEQUENCE</scope>
    <source>
        <strain evidence="2">NCPPB 2970</strain>
    </source>
</reference>
<evidence type="ECO:0000313" key="3">
    <source>
        <dbReference type="Proteomes" id="UP001297361"/>
    </source>
</evidence>
<comment type="caution">
    <text evidence="2">The sequence shown here is derived from an EMBL/GenBank/DDBJ whole genome shotgun (WGS) entry which is preliminary data.</text>
</comment>
<organism evidence="2 3">
    <name type="scientific">Xanthomonas campestris pv. papavericola</name>
    <dbReference type="NCBI Taxonomy" id="487881"/>
    <lineage>
        <taxon>Bacteria</taxon>
        <taxon>Pseudomonadati</taxon>
        <taxon>Pseudomonadota</taxon>
        <taxon>Gammaproteobacteria</taxon>
        <taxon>Lysobacterales</taxon>
        <taxon>Lysobacteraceae</taxon>
        <taxon>Xanthomonas</taxon>
    </lineage>
</organism>
<evidence type="ECO:0000256" key="1">
    <source>
        <dbReference type="SAM" id="MobiDB-lite"/>
    </source>
</evidence>